<reference evidence="2" key="2">
    <citation type="submission" date="2023-05" db="EMBL/GenBank/DDBJ databases">
        <authorList>
            <consortium name="Lawrence Berkeley National Laboratory"/>
            <person name="Steindorff A."/>
            <person name="Hensen N."/>
            <person name="Bonometti L."/>
            <person name="Westerberg I."/>
            <person name="Brannstrom I.O."/>
            <person name="Guillou S."/>
            <person name="Cros-Aarteil S."/>
            <person name="Calhoun S."/>
            <person name="Haridas S."/>
            <person name="Kuo A."/>
            <person name="Mondo S."/>
            <person name="Pangilinan J."/>
            <person name="Riley R."/>
            <person name="Labutti K."/>
            <person name="Andreopoulos B."/>
            <person name="Lipzen A."/>
            <person name="Chen C."/>
            <person name="Yanf M."/>
            <person name="Daum C."/>
            <person name="Ng V."/>
            <person name="Clum A."/>
            <person name="Ohm R."/>
            <person name="Martin F."/>
            <person name="Silar P."/>
            <person name="Natvig D."/>
            <person name="Lalanne C."/>
            <person name="Gautier V."/>
            <person name="Ament-Velasquez S.L."/>
            <person name="Kruys A."/>
            <person name="Hutchinson M.I."/>
            <person name="Powell A.J."/>
            <person name="Barry K."/>
            <person name="Miller A.N."/>
            <person name="Grigoriev I.V."/>
            <person name="Debuchy R."/>
            <person name="Gladieux P."/>
            <person name="Thoren M.H."/>
            <person name="Johannesson H."/>
        </authorList>
    </citation>
    <scope>NUCLEOTIDE SEQUENCE</scope>
    <source>
        <strain evidence="2">CBS 990.96</strain>
    </source>
</reference>
<evidence type="ECO:0008006" key="4">
    <source>
        <dbReference type="Google" id="ProtNLM"/>
    </source>
</evidence>
<gene>
    <name evidence="2" type="ORF">QBC38DRAFT_517170</name>
</gene>
<reference evidence="2" key="1">
    <citation type="journal article" date="2023" name="Mol. Phylogenet. Evol.">
        <title>Genome-scale phylogeny and comparative genomics of the fungal order Sordariales.</title>
        <authorList>
            <person name="Hensen N."/>
            <person name="Bonometti L."/>
            <person name="Westerberg I."/>
            <person name="Brannstrom I.O."/>
            <person name="Guillou S."/>
            <person name="Cros-Aarteil S."/>
            <person name="Calhoun S."/>
            <person name="Haridas S."/>
            <person name="Kuo A."/>
            <person name="Mondo S."/>
            <person name="Pangilinan J."/>
            <person name="Riley R."/>
            <person name="LaButti K."/>
            <person name="Andreopoulos B."/>
            <person name="Lipzen A."/>
            <person name="Chen C."/>
            <person name="Yan M."/>
            <person name="Daum C."/>
            <person name="Ng V."/>
            <person name="Clum A."/>
            <person name="Steindorff A."/>
            <person name="Ohm R.A."/>
            <person name="Martin F."/>
            <person name="Silar P."/>
            <person name="Natvig D.O."/>
            <person name="Lalanne C."/>
            <person name="Gautier V."/>
            <person name="Ament-Velasquez S.L."/>
            <person name="Kruys A."/>
            <person name="Hutchinson M.I."/>
            <person name="Powell A.J."/>
            <person name="Barry K."/>
            <person name="Miller A.N."/>
            <person name="Grigoriev I.V."/>
            <person name="Debuchy R."/>
            <person name="Gladieux P."/>
            <person name="Hiltunen Thoren M."/>
            <person name="Johannesson H."/>
        </authorList>
    </citation>
    <scope>NUCLEOTIDE SEQUENCE</scope>
    <source>
        <strain evidence="2">CBS 990.96</strain>
    </source>
</reference>
<dbReference type="Proteomes" id="UP001301958">
    <property type="component" value="Unassembled WGS sequence"/>
</dbReference>
<sequence length="500" mass="54780">MLSRIILLQLASTAVFISAQTPQTPGGCTTNSFTIPSWFIQELEYTPETRHVSFQILNRPANISTTASCQASDKGWNNCETKDDDFFAQVLIEGTIAQISVNHTWECTDRNLSTPLKFVAAGKNTLNLDNSNQIYTPEISPLLIRGSLYEPVQVTPVYAPGPIAHNKLGCLDSSARPSWTLSHIWYSDTIGDGLESVSSRVFNLFLVNDITGYEASCMHGSLSNDIGPTTLVCYGAEFQEPYPNRYTISTTASFDPETFLFSFSQTWYCDDQNPAKPVQITASASSTIPLQCNTKESTDYNEQPTVVKACQPEAEVLGMEGSITQTAALPPYAIEDPVPRADGCTISSILNPVWTFSHFSLASNAETTTVTFEVILATARRGFQYPIPVSVTIPHAGDAVYYPCEIGPDGENEAPLWPYECSVKYAADTKEIVLSAAWACHDLDDKNSINFKGISTTQVNSPLSCEKDAEGLDVCYTEDTAFTWRADIKNVTWSSAPKQA</sequence>
<feature type="signal peptide" evidence="1">
    <location>
        <begin position="1"/>
        <end position="19"/>
    </location>
</feature>
<keyword evidence="1" id="KW-0732">Signal</keyword>
<comment type="caution">
    <text evidence="2">The sequence shown here is derived from an EMBL/GenBank/DDBJ whole genome shotgun (WGS) entry which is preliminary data.</text>
</comment>
<keyword evidence="3" id="KW-1185">Reference proteome</keyword>
<feature type="chain" id="PRO_5043045117" description="Ig-like domain-containing protein" evidence="1">
    <location>
        <begin position="20"/>
        <end position="500"/>
    </location>
</feature>
<dbReference type="EMBL" id="MU865429">
    <property type="protein sequence ID" value="KAK4223380.1"/>
    <property type="molecule type" value="Genomic_DNA"/>
</dbReference>
<name>A0AAN7BHB3_9PEZI</name>
<accession>A0AAN7BHB3</accession>
<dbReference type="AlphaFoldDB" id="A0AAN7BHB3"/>
<evidence type="ECO:0000256" key="1">
    <source>
        <dbReference type="SAM" id="SignalP"/>
    </source>
</evidence>
<evidence type="ECO:0000313" key="2">
    <source>
        <dbReference type="EMBL" id="KAK4223380.1"/>
    </source>
</evidence>
<protein>
    <recommendedName>
        <fullName evidence="4">Ig-like domain-containing protein</fullName>
    </recommendedName>
</protein>
<organism evidence="2 3">
    <name type="scientific">Podospora fimiseda</name>
    <dbReference type="NCBI Taxonomy" id="252190"/>
    <lineage>
        <taxon>Eukaryota</taxon>
        <taxon>Fungi</taxon>
        <taxon>Dikarya</taxon>
        <taxon>Ascomycota</taxon>
        <taxon>Pezizomycotina</taxon>
        <taxon>Sordariomycetes</taxon>
        <taxon>Sordariomycetidae</taxon>
        <taxon>Sordariales</taxon>
        <taxon>Podosporaceae</taxon>
        <taxon>Podospora</taxon>
    </lineage>
</organism>
<evidence type="ECO:0000313" key="3">
    <source>
        <dbReference type="Proteomes" id="UP001301958"/>
    </source>
</evidence>
<proteinExistence type="predicted"/>